<dbReference type="EMBL" id="OOIP01000031">
    <property type="protein sequence ID" value="SPO41760.1"/>
    <property type="molecule type" value="Genomic_DNA"/>
</dbReference>
<protein>
    <submittedName>
        <fullName evidence="1">Uncharacterized protein</fullName>
    </submittedName>
</protein>
<keyword evidence="2" id="KW-1185">Reference proteome</keyword>
<proteinExistence type="predicted"/>
<evidence type="ECO:0000313" key="1">
    <source>
        <dbReference type="EMBL" id="SPO41760.1"/>
    </source>
</evidence>
<sequence length="364" mass="40102">MDLVEPLLCAFTAPSSRLLEQPVACQAVYLDPSDEFRFVDLHEFSSWTLIGCRGCAHFSIPPEFKQPLYDNLTAGPLKLQLQLFTAATSFAWVGHPDDDVRTSAGLSALGLVRALEEIGCHTMRFHVLWDKLSTLLDLHELNPADPVWAFSLRMLARGITLLRGPTDSAALTFASLGSLGGGFGAVDIPMSACGNGLCRIRVVQPLVRELGEFESDIGPVWYVEDCRELVEEALHRASAWRDCITDHVSPCSIYGASVELYVRASTLEGAKQLLAASDALNWLRLIQGRPTGIPLEIRQISKNAYAAHIDAVTTEIWEQLAGMADISRDEAERTTMRLYRELGVVDPYAYPHGIDAFDFLRAAP</sequence>
<reference evidence="1 2" key="1">
    <citation type="submission" date="2018-03" db="EMBL/GenBank/DDBJ databases">
        <authorList>
            <person name="Guldener U."/>
        </authorList>
    </citation>
    <scope>NUCLEOTIDE SEQUENCE [LARGE SCALE GENOMIC DNA]</scope>
    <source>
        <strain evidence="1 2">DAOM196992</strain>
    </source>
</reference>
<name>A0A5C3FBW5_9BASI</name>
<accession>A0A5C3FBW5</accession>
<dbReference type="Proteomes" id="UP000323386">
    <property type="component" value="Unassembled WGS sequence"/>
</dbReference>
<organism evidence="1 2">
    <name type="scientific">Pseudozyma flocculosa</name>
    <dbReference type="NCBI Taxonomy" id="84751"/>
    <lineage>
        <taxon>Eukaryota</taxon>
        <taxon>Fungi</taxon>
        <taxon>Dikarya</taxon>
        <taxon>Basidiomycota</taxon>
        <taxon>Ustilaginomycotina</taxon>
        <taxon>Ustilaginomycetes</taxon>
        <taxon>Ustilaginales</taxon>
        <taxon>Ustilaginaceae</taxon>
        <taxon>Pseudozyma</taxon>
    </lineage>
</organism>
<evidence type="ECO:0000313" key="2">
    <source>
        <dbReference type="Proteomes" id="UP000323386"/>
    </source>
</evidence>
<gene>
    <name evidence="1" type="ORF">PSFLO_07242</name>
</gene>
<dbReference type="AlphaFoldDB" id="A0A5C3FBW5"/>